<comment type="caution">
    <text evidence="1">The sequence shown here is derived from an EMBL/GenBank/DDBJ whole genome shotgun (WGS) entry which is preliminary data.</text>
</comment>
<evidence type="ECO:0000313" key="2">
    <source>
        <dbReference type="Proteomes" id="UP000830835"/>
    </source>
</evidence>
<protein>
    <submittedName>
        <fullName evidence="1">Uncharacterized protein</fullName>
    </submittedName>
</protein>
<proteinExistence type="predicted"/>
<sequence length="58" mass="6807">MVQLGARQRNEALPKSFMVTDFVERYGDNARYELIDRELTDLEPTGVHEERGCWVHRA</sequence>
<gene>
    <name evidence="1" type="ORF">JX360_08155</name>
</gene>
<reference evidence="1" key="1">
    <citation type="submission" date="2021-02" db="EMBL/GenBank/DDBJ databases">
        <title>The CRISPR/cas machinery reduction and long-range gene transfer in the hot spring cyanobacterium Synechococcus.</title>
        <authorList>
            <person name="Dvorak P."/>
            <person name="Jahodarova E."/>
            <person name="Hasler P."/>
            <person name="Poulickova A."/>
        </authorList>
    </citation>
    <scope>NUCLEOTIDE SEQUENCE</scope>
    <source>
        <strain evidence="1">Rupite</strain>
    </source>
</reference>
<name>A0ABT0CBY2_THEVL</name>
<keyword evidence="2" id="KW-1185">Reference proteome</keyword>
<dbReference type="EMBL" id="JAFIRA010000017">
    <property type="protein sequence ID" value="MCJ2542875.1"/>
    <property type="molecule type" value="Genomic_DNA"/>
</dbReference>
<dbReference type="Proteomes" id="UP000830835">
    <property type="component" value="Unassembled WGS sequence"/>
</dbReference>
<dbReference type="RefSeq" id="WP_244350158.1">
    <property type="nucleotide sequence ID" value="NZ_JAFIRA010000017.1"/>
</dbReference>
<organism evidence="1 2">
    <name type="scientific">Thermostichus vulcanus str. 'Rupite'</name>
    <dbReference type="NCBI Taxonomy" id="2813851"/>
    <lineage>
        <taxon>Bacteria</taxon>
        <taxon>Bacillati</taxon>
        <taxon>Cyanobacteriota</taxon>
        <taxon>Cyanophyceae</taxon>
        <taxon>Thermostichales</taxon>
        <taxon>Thermostichaceae</taxon>
        <taxon>Thermostichus</taxon>
    </lineage>
</organism>
<evidence type="ECO:0000313" key="1">
    <source>
        <dbReference type="EMBL" id="MCJ2542875.1"/>
    </source>
</evidence>
<accession>A0ABT0CBY2</accession>